<dbReference type="Proteomes" id="UP000184600">
    <property type="component" value="Unassembled WGS sequence"/>
</dbReference>
<keyword evidence="3" id="KW-1185">Reference proteome</keyword>
<dbReference type="AlphaFoldDB" id="A0A1M7YVK4"/>
<organism evidence="2 3">
    <name type="scientific">Vibrio quintilis</name>
    <dbReference type="NCBI Taxonomy" id="1117707"/>
    <lineage>
        <taxon>Bacteria</taxon>
        <taxon>Pseudomonadati</taxon>
        <taxon>Pseudomonadota</taxon>
        <taxon>Gammaproteobacteria</taxon>
        <taxon>Vibrionales</taxon>
        <taxon>Vibrionaceae</taxon>
        <taxon>Vibrio</taxon>
    </lineage>
</organism>
<keyword evidence="1" id="KW-0175">Coiled coil</keyword>
<proteinExistence type="predicted"/>
<protein>
    <submittedName>
        <fullName evidence="2">Uncharacterized protein</fullName>
    </submittedName>
</protein>
<evidence type="ECO:0000256" key="1">
    <source>
        <dbReference type="SAM" id="Coils"/>
    </source>
</evidence>
<dbReference type="OrthoDB" id="5918517at2"/>
<dbReference type="STRING" id="1117707.VQ7734_02377"/>
<evidence type="ECO:0000313" key="2">
    <source>
        <dbReference type="EMBL" id="SHO56608.1"/>
    </source>
</evidence>
<evidence type="ECO:0000313" key="3">
    <source>
        <dbReference type="Proteomes" id="UP000184600"/>
    </source>
</evidence>
<gene>
    <name evidence="2" type="ORF">VQ7734_02377</name>
</gene>
<accession>A0A1M7YVK4</accession>
<feature type="coiled-coil region" evidence="1">
    <location>
        <begin position="126"/>
        <end position="153"/>
    </location>
</feature>
<sequence length="701" mass="81279">MIVKMKKVAFSCDNKRRGKNTGSLSNHILYLITDKKTKRYSLKRSDLSFSIDPSQPNLGLLLSHKGTTLNRADLSTLVNDYCLSQHRYIIQNYVKRSRKANQLDEYQECLDTKNLFNYQGSLSFIQDEYQRLLQASNNNVERVKQAIETMTRHFLANYYNQIKKEQKIKGSKTRPEEIELVTNFHIEDETNPHIHFYSHAYDPVTKRYMNPRFFYETKRIAHKQIEKQFPLLEQGIASGEAQQTGANHRKKYLSHLLKRSENWRQVRADFRALEQRIYATLESNEPLAAKINTLQQMGILLSALSNDHVEIKQEGLGLALNIDTFVNRALKRSLRQFAKQWHFEKQHQRHCTPTIQKMETVLLNNLKAVKSALERELRQLPPSKHNQAQKDAFCVFYQRCLNTGIVINLNKQKHLSFHKLANTKLSTIRATKYNASLFSSKALSGKALADTFSLEAADILAHQTELMSLMPKHVNYRKQVTVNLSEPFNDIYQEHFSIERHRRLFDHFGIEVREEGDHTTLFNEKGCALVDIERIDENHSIISISMLNPQASAKLLNAMLLEEAKSLASDEILVISPVNKRANVGALRHLHVELIFSGDKYSEKVQVSYPGMEQDETLQAMIDKRLESELKRFEKNFQKYSKKTPDKFRFTNATGLHLLDSSRLSEAQKERVAIQIEAQKTYLKQQCQTLNQTTEVKKTHI</sequence>
<reference evidence="3" key="1">
    <citation type="submission" date="2016-12" db="EMBL/GenBank/DDBJ databases">
        <authorList>
            <person name="Rodrigo-Torres L."/>
            <person name="Arahal R.D."/>
            <person name="Lucena T."/>
        </authorList>
    </citation>
    <scope>NUCLEOTIDE SEQUENCE [LARGE SCALE GENOMIC DNA]</scope>
</reference>
<dbReference type="RefSeq" id="WP_073582716.1">
    <property type="nucleotide sequence ID" value="NZ_AP024897.1"/>
</dbReference>
<name>A0A1M7YVK4_9VIBR</name>
<dbReference type="EMBL" id="FRFG01000026">
    <property type="protein sequence ID" value="SHO56608.1"/>
    <property type="molecule type" value="Genomic_DNA"/>
</dbReference>